<dbReference type="Proteomes" id="UP001210211">
    <property type="component" value="Unassembled WGS sequence"/>
</dbReference>
<reference evidence="3 4" key="1">
    <citation type="journal article" date="2022" name="Cell">
        <title>Repeat-based holocentromeres influence genome architecture and karyotype evolution.</title>
        <authorList>
            <person name="Hofstatter P.G."/>
            <person name="Thangavel G."/>
            <person name="Lux T."/>
            <person name="Neumann P."/>
            <person name="Vondrak T."/>
            <person name="Novak P."/>
            <person name="Zhang M."/>
            <person name="Costa L."/>
            <person name="Castellani M."/>
            <person name="Scott A."/>
            <person name="Toegelov H."/>
            <person name="Fuchs J."/>
            <person name="Mata-Sucre Y."/>
            <person name="Dias Y."/>
            <person name="Vanzela A.L.L."/>
            <person name="Huettel B."/>
            <person name="Almeida C.C.S."/>
            <person name="Simkova H."/>
            <person name="Souza G."/>
            <person name="Pedrosa-Harand A."/>
            <person name="Macas J."/>
            <person name="Mayer K.F.X."/>
            <person name="Houben A."/>
            <person name="Marques A."/>
        </authorList>
    </citation>
    <scope>NUCLEOTIDE SEQUENCE [LARGE SCALE GENOMIC DNA]</scope>
    <source>
        <strain evidence="3">RhyTen1mFocal</strain>
    </source>
</reference>
<keyword evidence="2" id="KW-0472">Membrane</keyword>
<dbReference type="SUPFAM" id="SSF53474">
    <property type="entry name" value="alpha/beta-Hydrolases"/>
    <property type="match status" value="1"/>
</dbReference>
<accession>A0AAD6EIN4</accession>
<dbReference type="AlphaFoldDB" id="A0AAD6EIN4"/>
<evidence type="ECO:0000256" key="1">
    <source>
        <dbReference type="SAM" id="MobiDB-lite"/>
    </source>
</evidence>
<feature type="compositionally biased region" description="Polar residues" evidence="1">
    <location>
        <begin position="53"/>
        <end position="72"/>
    </location>
</feature>
<gene>
    <name evidence="3" type="ORF">LUZ61_015549</name>
</gene>
<comment type="caution">
    <text evidence="3">The sequence shown here is derived from an EMBL/GenBank/DDBJ whole genome shotgun (WGS) entry which is preliminary data.</text>
</comment>
<dbReference type="EMBL" id="JAMRDG010000002">
    <property type="protein sequence ID" value="KAJ3686385.1"/>
    <property type="molecule type" value="Genomic_DNA"/>
</dbReference>
<name>A0AAD6EIN4_9POAL</name>
<evidence type="ECO:0000313" key="3">
    <source>
        <dbReference type="EMBL" id="KAJ3686385.1"/>
    </source>
</evidence>
<protein>
    <submittedName>
        <fullName evidence="3">Uncharacterized protein</fullName>
    </submittedName>
</protein>
<feature type="transmembrane region" description="Helical" evidence="2">
    <location>
        <begin position="20"/>
        <end position="37"/>
    </location>
</feature>
<evidence type="ECO:0000256" key="2">
    <source>
        <dbReference type="SAM" id="Phobius"/>
    </source>
</evidence>
<keyword evidence="2" id="KW-1133">Transmembrane helix</keyword>
<dbReference type="PANTHER" id="PTHR35128">
    <property type="entry name" value="SECRETION-REGULATING GUANINE NUCLEOTIDE EXCHANGE FACTOR"/>
    <property type="match status" value="1"/>
</dbReference>
<organism evidence="3 4">
    <name type="scientific">Rhynchospora tenuis</name>
    <dbReference type="NCBI Taxonomy" id="198213"/>
    <lineage>
        <taxon>Eukaryota</taxon>
        <taxon>Viridiplantae</taxon>
        <taxon>Streptophyta</taxon>
        <taxon>Embryophyta</taxon>
        <taxon>Tracheophyta</taxon>
        <taxon>Spermatophyta</taxon>
        <taxon>Magnoliopsida</taxon>
        <taxon>Liliopsida</taxon>
        <taxon>Poales</taxon>
        <taxon>Cyperaceae</taxon>
        <taxon>Cyperoideae</taxon>
        <taxon>Rhynchosporeae</taxon>
        <taxon>Rhynchospora</taxon>
    </lineage>
</organism>
<dbReference type="InterPro" id="IPR029058">
    <property type="entry name" value="AB_hydrolase_fold"/>
</dbReference>
<proteinExistence type="predicted"/>
<evidence type="ECO:0000313" key="4">
    <source>
        <dbReference type="Proteomes" id="UP001210211"/>
    </source>
</evidence>
<sequence length="378" mass="43015">MGSERTSHKPSHRSFKDTALVLLSFVLILFATVFLISRTPILNPPLGSKISENPESLSQKLPQNPFPISQSEIKPPESPQKLPQNQLTFSSKFNPSLYHSNGTEVIYQIPDSPKAVLFIAHGCTIHAYDFWDKSPNCSHCTGLPEERIFVLQALELNMAVLTISSLGECWTFTKEMENVEWIIKNWVESNNLGNLPKFAIGASSGGYFVSAIATKIEFNSICIMIAEGVFEQIDIPKNYPPTLFVHMVKDKIRASLIRSNMAELMEKGIEVKEIRCEEFPADAGFLAKRVPGLEAGLTVKLIEVLREKGFFDDKGYLKKDGRDIKWKEVLLEKKLIDEKFELFRHINEELNVAFSYHEYTSFKNDEIFEWFESHMKGN</sequence>
<keyword evidence="4" id="KW-1185">Reference proteome</keyword>
<feature type="region of interest" description="Disordered" evidence="1">
    <location>
        <begin position="53"/>
        <end position="81"/>
    </location>
</feature>
<dbReference type="PANTHER" id="PTHR35128:SF1">
    <property type="entry name" value="SECRETION-REGULATING GUANINE NUCLEOTIDE EXCHANGE FACTOR"/>
    <property type="match status" value="1"/>
</dbReference>
<keyword evidence="2" id="KW-0812">Transmembrane</keyword>